<feature type="transmembrane region" description="Helical" evidence="5">
    <location>
        <begin position="56"/>
        <end position="82"/>
    </location>
</feature>
<proteinExistence type="predicted"/>
<dbReference type="InterPro" id="IPR019424">
    <property type="entry name" value="7TM_GPCR_Srsx"/>
</dbReference>
<evidence type="ECO:0000256" key="1">
    <source>
        <dbReference type="ARBA" id="ARBA00004370"/>
    </source>
</evidence>
<accession>A0A914VYP2</accession>
<evidence type="ECO:0000256" key="5">
    <source>
        <dbReference type="SAM" id="Phobius"/>
    </source>
</evidence>
<dbReference type="PROSITE" id="PS50262">
    <property type="entry name" value="G_PROTEIN_RECEP_F1_2"/>
    <property type="match status" value="1"/>
</dbReference>
<dbReference type="CDD" id="cd00637">
    <property type="entry name" value="7tm_classA_rhodopsin-like"/>
    <property type="match status" value="1"/>
</dbReference>
<dbReference type="GO" id="GO:0004930">
    <property type="term" value="F:G protein-coupled receptor activity"/>
    <property type="evidence" value="ECO:0007669"/>
    <property type="project" value="InterPro"/>
</dbReference>
<feature type="transmembrane region" description="Helical" evidence="5">
    <location>
        <begin position="94"/>
        <end position="119"/>
    </location>
</feature>
<dbReference type="PRINTS" id="PR00237">
    <property type="entry name" value="GPCRRHODOPSN"/>
</dbReference>
<name>A0A914VYP2_9BILA</name>
<dbReference type="AlphaFoldDB" id="A0A914VYP2"/>
<keyword evidence="4 5" id="KW-0472">Membrane</keyword>
<dbReference type="PANTHER" id="PTHR46955">
    <property type="entry name" value="PROTEIN CBG01349-RELATED"/>
    <property type="match status" value="1"/>
</dbReference>
<feature type="transmembrane region" description="Helical" evidence="5">
    <location>
        <begin position="139"/>
        <end position="164"/>
    </location>
</feature>
<feature type="domain" description="G-protein coupled receptors family 1 profile" evidence="6">
    <location>
        <begin position="36"/>
        <end position="245"/>
    </location>
</feature>
<evidence type="ECO:0000256" key="3">
    <source>
        <dbReference type="ARBA" id="ARBA00022989"/>
    </source>
</evidence>
<evidence type="ECO:0000313" key="8">
    <source>
        <dbReference type="WBParaSite" id="PSAMB.scaffold266size60114.g4122.t1"/>
    </source>
</evidence>
<dbReference type="InterPro" id="IPR052322">
    <property type="entry name" value="Mito_rRNA_Mtase_NSUN4"/>
</dbReference>
<protein>
    <submittedName>
        <fullName evidence="8">G-protein coupled receptors family 1 profile domain-containing protein</fullName>
    </submittedName>
</protein>
<dbReference type="Proteomes" id="UP000887566">
    <property type="component" value="Unplaced"/>
</dbReference>
<feature type="transmembrane region" description="Helical" evidence="5">
    <location>
        <begin position="20"/>
        <end position="44"/>
    </location>
</feature>
<organism evidence="7 8">
    <name type="scientific">Plectus sambesii</name>
    <dbReference type="NCBI Taxonomy" id="2011161"/>
    <lineage>
        <taxon>Eukaryota</taxon>
        <taxon>Metazoa</taxon>
        <taxon>Ecdysozoa</taxon>
        <taxon>Nematoda</taxon>
        <taxon>Chromadorea</taxon>
        <taxon>Plectida</taxon>
        <taxon>Plectina</taxon>
        <taxon>Plectoidea</taxon>
        <taxon>Plectidae</taxon>
        <taxon>Plectus</taxon>
    </lineage>
</organism>
<feature type="transmembrane region" description="Helical" evidence="5">
    <location>
        <begin position="184"/>
        <end position="203"/>
    </location>
</feature>
<dbReference type="Gene3D" id="1.20.1070.10">
    <property type="entry name" value="Rhodopsin 7-helix transmembrane proteins"/>
    <property type="match status" value="1"/>
</dbReference>
<evidence type="ECO:0000256" key="2">
    <source>
        <dbReference type="ARBA" id="ARBA00022692"/>
    </source>
</evidence>
<keyword evidence="3 5" id="KW-1133">Transmembrane helix</keyword>
<dbReference type="GO" id="GO:0016020">
    <property type="term" value="C:membrane"/>
    <property type="evidence" value="ECO:0007669"/>
    <property type="project" value="UniProtKB-SubCell"/>
</dbReference>
<keyword evidence="2 5" id="KW-0812">Transmembrane</keyword>
<sequence length="245" mass="27363">MMSQQNSSTYFQTVSFAQFVIVQALCIPIGIFAVIGNAVVLLAYAKYKMMRKVSCAHLIAALAVCDLINGVGSIILSISRLWIALFDFYDYTRIYCIVTATCWIIAMEMSQIITIAIALDRLMAMSWPFLYSARNHRSFAQGAFLFALFTGIVFIGLSLVGIDFTERSDRCTWLRAVSPLCGDIFLLFNAIVGPLVAALYGMAMYNKKKWATKHVGSEISVLAHDVQLKVNKLLTKIMCVYFILL</sequence>
<dbReference type="SUPFAM" id="SSF81321">
    <property type="entry name" value="Family A G protein-coupled receptor-like"/>
    <property type="match status" value="1"/>
</dbReference>
<evidence type="ECO:0000259" key="6">
    <source>
        <dbReference type="PROSITE" id="PS50262"/>
    </source>
</evidence>
<comment type="subcellular location">
    <subcellularLocation>
        <location evidence="1">Membrane</location>
    </subcellularLocation>
</comment>
<dbReference type="Pfam" id="PF10320">
    <property type="entry name" value="7TM_GPCR_Srsx"/>
    <property type="match status" value="1"/>
</dbReference>
<dbReference type="SMART" id="SM01381">
    <property type="entry name" value="7TM_GPCR_Srsx"/>
    <property type="match status" value="1"/>
</dbReference>
<dbReference type="PANTHER" id="PTHR46955:SF3">
    <property type="entry name" value="G_PROTEIN_RECEP_F1_2 DOMAIN-CONTAINING PROTEIN"/>
    <property type="match status" value="1"/>
</dbReference>
<evidence type="ECO:0000313" key="7">
    <source>
        <dbReference type="Proteomes" id="UP000887566"/>
    </source>
</evidence>
<dbReference type="InterPro" id="IPR017452">
    <property type="entry name" value="GPCR_Rhodpsn_7TM"/>
</dbReference>
<dbReference type="WBParaSite" id="PSAMB.scaffold266size60114.g4122.t1">
    <property type="protein sequence ID" value="PSAMB.scaffold266size60114.g4122.t1"/>
    <property type="gene ID" value="PSAMB.scaffold266size60114.g4122"/>
</dbReference>
<dbReference type="InterPro" id="IPR000276">
    <property type="entry name" value="GPCR_Rhodpsn"/>
</dbReference>
<evidence type="ECO:0000256" key="4">
    <source>
        <dbReference type="ARBA" id="ARBA00023136"/>
    </source>
</evidence>
<keyword evidence="7" id="KW-1185">Reference proteome</keyword>
<reference evidence="8" key="1">
    <citation type="submission" date="2022-11" db="UniProtKB">
        <authorList>
            <consortium name="WormBaseParasite"/>
        </authorList>
    </citation>
    <scope>IDENTIFICATION</scope>
</reference>